<gene>
    <name evidence="1" type="ORF">ACFQ07_29310</name>
</gene>
<evidence type="ECO:0000313" key="1">
    <source>
        <dbReference type="EMBL" id="MFD0856374.1"/>
    </source>
</evidence>
<sequence>LRRFSDEGTAATRANTRAFVDSLMRHRLLEGDPDDLTMAAFALVVPLVHQQLRRDLGWSAQRYRRWLESSLTRILLGR</sequence>
<comment type="caution">
    <text evidence="1">The sequence shown here is derived from an EMBL/GenBank/DDBJ whole genome shotgun (WGS) entry which is preliminary data.</text>
</comment>
<dbReference type="Proteomes" id="UP001597083">
    <property type="component" value="Unassembled WGS sequence"/>
</dbReference>
<evidence type="ECO:0008006" key="3">
    <source>
        <dbReference type="Google" id="ProtNLM"/>
    </source>
</evidence>
<name>A0ABW3CQV6_9ACTN</name>
<keyword evidence="2" id="KW-1185">Reference proteome</keyword>
<organism evidence="1 2">
    <name type="scientific">Actinomadura adrarensis</name>
    <dbReference type="NCBI Taxonomy" id="1819600"/>
    <lineage>
        <taxon>Bacteria</taxon>
        <taxon>Bacillati</taxon>
        <taxon>Actinomycetota</taxon>
        <taxon>Actinomycetes</taxon>
        <taxon>Streptosporangiales</taxon>
        <taxon>Thermomonosporaceae</taxon>
        <taxon>Actinomadura</taxon>
    </lineage>
</organism>
<proteinExistence type="predicted"/>
<reference evidence="2" key="1">
    <citation type="journal article" date="2019" name="Int. J. Syst. Evol. Microbiol.">
        <title>The Global Catalogue of Microorganisms (GCM) 10K type strain sequencing project: providing services to taxonomists for standard genome sequencing and annotation.</title>
        <authorList>
            <consortium name="The Broad Institute Genomics Platform"/>
            <consortium name="The Broad Institute Genome Sequencing Center for Infectious Disease"/>
            <person name="Wu L."/>
            <person name="Ma J."/>
        </authorList>
    </citation>
    <scope>NUCLEOTIDE SEQUENCE [LARGE SCALE GENOMIC DNA]</scope>
    <source>
        <strain evidence="2">JCM 31696</strain>
    </source>
</reference>
<dbReference type="EMBL" id="JBHTIR010004087">
    <property type="protein sequence ID" value="MFD0856374.1"/>
    <property type="molecule type" value="Genomic_DNA"/>
</dbReference>
<feature type="non-terminal residue" evidence="1">
    <location>
        <position position="1"/>
    </location>
</feature>
<evidence type="ECO:0000313" key="2">
    <source>
        <dbReference type="Proteomes" id="UP001597083"/>
    </source>
</evidence>
<accession>A0ABW3CQV6</accession>
<protein>
    <recommendedName>
        <fullName evidence="3">TetR/AcrR family transcriptional regulator</fullName>
    </recommendedName>
</protein>